<dbReference type="InterPro" id="IPR039686">
    <property type="entry name" value="FANCM/Mph1-like_ID"/>
</dbReference>
<dbReference type="GO" id="GO:0000400">
    <property type="term" value="F:four-way junction DNA binding"/>
    <property type="evidence" value="ECO:0007669"/>
    <property type="project" value="TreeGrafter"/>
</dbReference>
<comment type="similarity">
    <text evidence="2">Belongs to the DEAD box helicase family. DEAH subfamily. FANCM sub-subfamily.</text>
</comment>
<feature type="region of interest" description="Disordered" evidence="8">
    <location>
        <begin position="1293"/>
        <end position="1323"/>
    </location>
</feature>
<dbReference type="Pfam" id="PF00271">
    <property type="entry name" value="Helicase_C"/>
    <property type="match status" value="1"/>
</dbReference>
<dbReference type="InterPro" id="IPR011545">
    <property type="entry name" value="DEAD/DEAH_box_helicase_dom"/>
</dbReference>
<evidence type="ECO:0000256" key="5">
    <source>
        <dbReference type="ARBA" id="ARBA00022806"/>
    </source>
</evidence>
<keyword evidence="6" id="KW-0067">ATP-binding</keyword>
<dbReference type="Proteomes" id="UP000000311">
    <property type="component" value="Unassembled WGS sequence"/>
</dbReference>
<dbReference type="Gene3D" id="1.20.1320.20">
    <property type="entry name" value="hef helicase domain"/>
    <property type="match status" value="1"/>
</dbReference>
<dbReference type="PANTHER" id="PTHR14025">
    <property type="entry name" value="FANCONI ANEMIA GROUP M FANCM FAMILY MEMBER"/>
    <property type="match status" value="1"/>
</dbReference>
<keyword evidence="7" id="KW-0539">Nucleus</keyword>
<accession>E2AL15</accession>
<dbReference type="GO" id="GO:0036297">
    <property type="term" value="P:interstrand cross-link repair"/>
    <property type="evidence" value="ECO:0007669"/>
    <property type="project" value="TreeGrafter"/>
</dbReference>
<evidence type="ECO:0000259" key="10">
    <source>
        <dbReference type="PROSITE" id="PS51194"/>
    </source>
</evidence>
<dbReference type="InterPro" id="IPR014001">
    <property type="entry name" value="Helicase_ATP-bd"/>
</dbReference>
<dbReference type="GO" id="GO:0045003">
    <property type="term" value="P:double-strand break repair via synthesis-dependent strand annealing"/>
    <property type="evidence" value="ECO:0007669"/>
    <property type="project" value="TreeGrafter"/>
</dbReference>
<dbReference type="Pfam" id="PF00270">
    <property type="entry name" value="DEAD"/>
    <property type="match status" value="1"/>
</dbReference>
<evidence type="ECO:0000313" key="11">
    <source>
        <dbReference type="EMBL" id="EFN65868.1"/>
    </source>
</evidence>
<evidence type="ECO:0000256" key="1">
    <source>
        <dbReference type="ARBA" id="ARBA00004123"/>
    </source>
</evidence>
<evidence type="ECO:0000256" key="6">
    <source>
        <dbReference type="ARBA" id="ARBA00022840"/>
    </source>
</evidence>
<evidence type="ECO:0000256" key="7">
    <source>
        <dbReference type="ARBA" id="ARBA00023242"/>
    </source>
</evidence>
<name>E2AL15_CAMFO</name>
<keyword evidence="5" id="KW-0347">Helicase</keyword>
<dbReference type="CDD" id="cd18033">
    <property type="entry name" value="DEXDc_FANCM"/>
    <property type="match status" value="1"/>
</dbReference>
<dbReference type="GO" id="GO:0016787">
    <property type="term" value="F:hydrolase activity"/>
    <property type="evidence" value="ECO:0007669"/>
    <property type="project" value="UniProtKB-KW"/>
</dbReference>
<dbReference type="PANTHER" id="PTHR14025:SF20">
    <property type="entry name" value="FANCONI ANEMIA GROUP M PROTEIN"/>
    <property type="match status" value="1"/>
</dbReference>
<dbReference type="SMART" id="SM00487">
    <property type="entry name" value="DEXDc"/>
    <property type="match status" value="1"/>
</dbReference>
<gene>
    <name evidence="11" type="ORF">EAG_06985</name>
</gene>
<feature type="domain" description="Helicase ATP-binding" evidence="9">
    <location>
        <begin position="42"/>
        <end position="210"/>
    </location>
</feature>
<dbReference type="FunCoup" id="E2AL15">
    <property type="interactions" value="347"/>
</dbReference>
<evidence type="ECO:0000256" key="8">
    <source>
        <dbReference type="SAM" id="MobiDB-lite"/>
    </source>
</evidence>
<dbReference type="OMA" id="HSYCECI"/>
<dbReference type="CDD" id="cd12091">
    <property type="entry name" value="FANCM_ID"/>
    <property type="match status" value="1"/>
</dbReference>
<keyword evidence="4" id="KW-0378">Hydrolase</keyword>
<evidence type="ECO:0000259" key="9">
    <source>
        <dbReference type="PROSITE" id="PS51192"/>
    </source>
</evidence>
<dbReference type="InterPro" id="IPR001650">
    <property type="entry name" value="Helicase_C-like"/>
</dbReference>
<evidence type="ECO:0000256" key="2">
    <source>
        <dbReference type="ARBA" id="ARBA00009889"/>
    </source>
</evidence>
<dbReference type="Gene3D" id="3.40.50.300">
    <property type="entry name" value="P-loop containing nucleotide triphosphate hydrolases"/>
    <property type="match status" value="2"/>
</dbReference>
<dbReference type="SUPFAM" id="SSF52540">
    <property type="entry name" value="P-loop containing nucleoside triphosphate hydrolases"/>
    <property type="match status" value="1"/>
</dbReference>
<evidence type="ECO:0000256" key="3">
    <source>
        <dbReference type="ARBA" id="ARBA00022741"/>
    </source>
</evidence>
<dbReference type="PROSITE" id="PS51192">
    <property type="entry name" value="HELICASE_ATP_BIND_1"/>
    <property type="match status" value="1"/>
</dbReference>
<sequence>MELSLENVEISNDPETKGFSLSAGNTWIYPENYPVRQYQYNIVKAALYQNTLVCLPTGLGKTFIAAVVMYNFWRWYPFGKIVFLAPTKPLVAQQIDACYEVMGIPSVDMIELTGAVNKKKREIAWHKKRIIFATPQVFHNDLEKKIVPSHLVKCVVVDEAHKALGKHSYCECIKILYTQNQYFRVLALSATPGNKIDNVHEIIQNLHISHLELRDETSIDIMPYVNKRKVDIILVPLSHELAEYKDKYIIIMDRHVKFLMQYNILRAETANISKGRIFHLLKEFQAKTDKSGNYGQIMKTLNILLTMYHAYELMVRHGLRAFCKFYQNHSDKFWMNNENQLQSLLNDIEVYLGPFPDILPNGDVPEIPADLVFGHNKFHKLKELLEHHFKYNNDRQDTRAIVFIEYRDIVNEVYILLLKSKPLIRPQMFVGQASQKQKQQIKALEDFRSNHVNVLISTSIGEEGLDVGEVDLIICFDVSQHSPIRLVQRMGRTGRKRDGHIIVLVTDGKEHENLKSTLSKRDSLNNKILNTSNIFSSLYENNPRMIPNQFTPECYKMHIIAPKTPRGKWKEKENEKKKINKSETFTTKQKEISSIKINTNQSSMMKFLTNSKCNEQNQNNTCNIFTQSRTQCNNLQNTINPNNVKLLSDDNAGNDFLTLCAIKRSEEEISSKTVHKMDTTYVPTPKPVKDLFNFVLPDIQVIDCFFMKLEDISAEREDCKDFLTQSKNNENENIHNNNDCIDINDDNFWCTIRNEKNIDNNEIRFEDILDESSDSNRTTISYPDQQIRDIEINSNNIKVSVFGAKDDKIMTDVGVEIPNNTIDLESSLFENILNESFSSIEDNLENEDMPQQNIVSSNSSSVIANIKKINITDENTINTFHNKNNTESNSNLSLFIKPAKPQRNQFMKNFIDEIQDFDFNSDDDINEFVRHESNRNKSKHNSKAEESLLSITQAINEIAGTKKNLKVSSKSVCKEESINEDNTGWISVNTKNETKIEKRNTSSKIEEKLSDFCNSTAKSCTVEQNFDFPDDSDEDFMIIENNAKKFNELESCYFHDISKNWEDESNWLPSTSKNSEDKTNYFDNTSKNMKPCGTSTPTSSRRAGLSLKRNKVQHLDKIDLSVFQAPNKCTNNIQNKNILESSSPKHMFSDKIIAQKISHKYKRENNVKNEFIDDEAEVDSDASSDEIININEEEFADFVSYTQQQDEVDMHAHYLQTIKSPIKRPGAFHFRKPRSPDVNTEIYSQPLSQVQDSYLYDSFCVKDVESSVVNNDTILERAERELKRNRRRHFCSDKMKHVKRQKTNHSESSEDEIEQLRIQVQED</sequence>
<feature type="compositionally biased region" description="Polar residues" evidence="8">
    <location>
        <begin position="1082"/>
        <end position="1101"/>
    </location>
</feature>
<dbReference type="PROSITE" id="PS51194">
    <property type="entry name" value="HELICASE_CTER"/>
    <property type="match status" value="1"/>
</dbReference>
<keyword evidence="12" id="KW-1185">Reference proteome</keyword>
<comment type="subcellular location">
    <subcellularLocation>
        <location evidence="1">Nucleus</location>
    </subcellularLocation>
</comment>
<evidence type="ECO:0000313" key="12">
    <source>
        <dbReference type="Proteomes" id="UP000000311"/>
    </source>
</evidence>
<feature type="domain" description="Helicase C-terminal" evidence="10">
    <location>
        <begin position="384"/>
        <end position="546"/>
    </location>
</feature>
<feature type="region of interest" description="Disordered" evidence="8">
    <location>
        <begin position="1082"/>
        <end position="1103"/>
    </location>
</feature>
<protein>
    <submittedName>
        <fullName evidence="11">Fanconi anemia group M protein</fullName>
    </submittedName>
</protein>
<organism evidence="12">
    <name type="scientific">Camponotus floridanus</name>
    <name type="common">Florida carpenter ant</name>
    <dbReference type="NCBI Taxonomy" id="104421"/>
    <lineage>
        <taxon>Eukaryota</taxon>
        <taxon>Metazoa</taxon>
        <taxon>Ecdysozoa</taxon>
        <taxon>Arthropoda</taxon>
        <taxon>Hexapoda</taxon>
        <taxon>Insecta</taxon>
        <taxon>Pterygota</taxon>
        <taxon>Neoptera</taxon>
        <taxon>Endopterygota</taxon>
        <taxon>Hymenoptera</taxon>
        <taxon>Apocrita</taxon>
        <taxon>Aculeata</taxon>
        <taxon>Formicoidea</taxon>
        <taxon>Formicidae</taxon>
        <taxon>Formicinae</taxon>
        <taxon>Camponotus</taxon>
    </lineage>
</organism>
<keyword evidence="3" id="KW-0547">Nucleotide-binding</keyword>
<dbReference type="GO" id="GO:0009378">
    <property type="term" value="F:four-way junction helicase activity"/>
    <property type="evidence" value="ECO:0007669"/>
    <property type="project" value="TreeGrafter"/>
</dbReference>
<dbReference type="STRING" id="104421.E2AL15"/>
<dbReference type="GO" id="GO:0005524">
    <property type="term" value="F:ATP binding"/>
    <property type="evidence" value="ECO:0007669"/>
    <property type="project" value="UniProtKB-KW"/>
</dbReference>
<dbReference type="GO" id="GO:0043138">
    <property type="term" value="F:3'-5' DNA helicase activity"/>
    <property type="evidence" value="ECO:0007669"/>
    <property type="project" value="InterPro"/>
</dbReference>
<evidence type="ECO:0000256" key="4">
    <source>
        <dbReference type="ARBA" id="ARBA00022801"/>
    </source>
</evidence>
<dbReference type="InParanoid" id="E2AL15"/>
<dbReference type="GO" id="GO:0005634">
    <property type="term" value="C:nucleus"/>
    <property type="evidence" value="ECO:0007669"/>
    <property type="project" value="UniProtKB-SubCell"/>
</dbReference>
<dbReference type="SMART" id="SM00490">
    <property type="entry name" value="HELICc"/>
    <property type="match status" value="1"/>
</dbReference>
<dbReference type="FunFam" id="3.40.50.300:FF:000861">
    <property type="entry name" value="Fanconi anemia, complementation group M"/>
    <property type="match status" value="1"/>
</dbReference>
<dbReference type="OrthoDB" id="6513042at2759"/>
<proteinExistence type="inferred from homology"/>
<dbReference type="EMBL" id="GL440429">
    <property type="protein sequence ID" value="EFN65868.1"/>
    <property type="molecule type" value="Genomic_DNA"/>
</dbReference>
<dbReference type="InterPro" id="IPR044749">
    <property type="entry name" value="FANCM_DEXDc"/>
</dbReference>
<reference evidence="11 12" key="1">
    <citation type="journal article" date="2010" name="Science">
        <title>Genomic comparison of the ants Camponotus floridanus and Harpegnathos saltator.</title>
        <authorList>
            <person name="Bonasio R."/>
            <person name="Zhang G."/>
            <person name="Ye C."/>
            <person name="Mutti N.S."/>
            <person name="Fang X."/>
            <person name="Qin N."/>
            <person name="Donahue G."/>
            <person name="Yang P."/>
            <person name="Li Q."/>
            <person name="Li C."/>
            <person name="Zhang P."/>
            <person name="Huang Z."/>
            <person name="Berger S.L."/>
            <person name="Reinberg D."/>
            <person name="Wang J."/>
            <person name="Liebig J."/>
        </authorList>
    </citation>
    <scope>NUCLEOTIDE SEQUENCE [LARGE SCALE GENOMIC DNA]</scope>
    <source>
        <strain evidence="12">C129</strain>
    </source>
</reference>
<dbReference type="InterPro" id="IPR027417">
    <property type="entry name" value="P-loop_NTPase"/>
</dbReference>